<name>A0A9W6IMT1_9PROT</name>
<sequence length="163" mass="18377">MYRHTLEVAPKGERELVMTRRFDAPKALVFRALTEPHLVKRWLLGPDGWILSVCEIDLQVDGLYRYVWTHAERGEEMGMGGRYLEIERPDLIVHTERFDMSWYPGSAIVTTRLTEAAGVTTFEITITYESTEARDIVAASPMREGAGASYDRLDGVLAGLATV</sequence>
<dbReference type="RefSeq" id="WP_271186181.1">
    <property type="nucleotide sequence ID" value="NZ_BSFE01000003.1"/>
</dbReference>
<protein>
    <submittedName>
        <fullName evidence="3">ATPase</fullName>
    </submittedName>
</protein>
<evidence type="ECO:0000313" key="3">
    <source>
        <dbReference type="EMBL" id="GLK51816.1"/>
    </source>
</evidence>
<dbReference type="Proteomes" id="UP001143486">
    <property type="component" value="Unassembled WGS sequence"/>
</dbReference>
<dbReference type="Pfam" id="PF08327">
    <property type="entry name" value="AHSA1"/>
    <property type="match status" value="1"/>
</dbReference>
<feature type="domain" description="Activator of Hsp90 ATPase homologue 1/2-like C-terminal" evidence="2">
    <location>
        <begin position="23"/>
        <end position="157"/>
    </location>
</feature>
<dbReference type="EMBL" id="BSFE01000003">
    <property type="protein sequence ID" value="GLK51816.1"/>
    <property type="molecule type" value="Genomic_DNA"/>
</dbReference>
<organism evidence="3 4">
    <name type="scientific">Maricaulis virginensis</name>
    <dbReference type="NCBI Taxonomy" id="144022"/>
    <lineage>
        <taxon>Bacteria</taxon>
        <taxon>Pseudomonadati</taxon>
        <taxon>Pseudomonadota</taxon>
        <taxon>Alphaproteobacteria</taxon>
        <taxon>Maricaulales</taxon>
        <taxon>Maricaulaceae</taxon>
        <taxon>Maricaulis</taxon>
    </lineage>
</organism>
<dbReference type="CDD" id="cd07826">
    <property type="entry name" value="SRPBCC_CalC_Aha1-like_9"/>
    <property type="match status" value="1"/>
</dbReference>
<reference evidence="3" key="2">
    <citation type="submission" date="2023-01" db="EMBL/GenBank/DDBJ databases">
        <authorList>
            <person name="Sun Q."/>
            <person name="Evtushenko L."/>
        </authorList>
    </citation>
    <scope>NUCLEOTIDE SEQUENCE</scope>
    <source>
        <strain evidence="3">VKM B-1513</strain>
    </source>
</reference>
<dbReference type="AlphaFoldDB" id="A0A9W6IMT1"/>
<gene>
    <name evidence="3" type="ORF">GCM10017621_13240</name>
</gene>
<dbReference type="SUPFAM" id="SSF55961">
    <property type="entry name" value="Bet v1-like"/>
    <property type="match status" value="1"/>
</dbReference>
<comment type="caution">
    <text evidence="3">The sequence shown here is derived from an EMBL/GenBank/DDBJ whole genome shotgun (WGS) entry which is preliminary data.</text>
</comment>
<reference evidence="3" key="1">
    <citation type="journal article" date="2014" name="Int. J. Syst. Evol. Microbiol.">
        <title>Complete genome sequence of Corynebacterium casei LMG S-19264T (=DSM 44701T), isolated from a smear-ripened cheese.</title>
        <authorList>
            <consortium name="US DOE Joint Genome Institute (JGI-PGF)"/>
            <person name="Walter F."/>
            <person name="Albersmeier A."/>
            <person name="Kalinowski J."/>
            <person name="Ruckert C."/>
        </authorList>
    </citation>
    <scope>NUCLEOTIDE SEQUENCE</scope>
    <source>
        <strain evidence="3">VKM B-1513</strain>
    </source>
</reference>
<evidence type="ECO:0000256" key="1">
    <source>
        <dbReference type="ARBA" id="ARBA00006817"/>
    </source>
</evidence>
<proteinExistence type="inferred from homology"/>
<evidence type="ECO:0000259" key="2">
    <source>
        <dbReference type="Pfam" id="PF08327"/>
    </source>
</evidence>
<comment type="similarity">
    <text evidence="1">Belongs to the AHA1 family.</text>
</comment>
<evidence type="ECO:0000313" key="4">
    <source>
        <dbReference type="Proteomes" id="UP001143486"/>
    </source>
</evidence>
<keyword evidence="4" id="KW-1185">Reference proteome</keyword>
<accession>A0A9W6IMT1</accession>
<dbReference type="InterPro" id="IPR023393">
    <property type="entry name" value="START-like_dom_sf"/>
</dbReference>
<dbReference type="Gene3D" id="3.30.530.20">
    <property type="match status" value="1"/>
</dbReference>
<dbReference type="InterPro" id="IPR013538">
    <property type="entry name" value="ASHA1/2-like_C"/>
</dbReference>